<protein>
    <submittedName>
        <fullName evidence="2">Uncharacterized protein</fullName>
    </submittedName>
</protein>
<evidence type="ECO:0000313" key="2">
    <source>
        <dbReference type="EMBL" id="KAB8031917.1"/>
    </source>
</evidence>
<feature type="transmembrane region" description="Helical" evidence="1">
    <location>
        <begin position="12"/>
        <end position="32"/>
    </location>
</feature>
<accession>A0A833JFZ8</accession>
<keyword evidence="3" id="KW-1185">Reference proteome</keyword>
<keyword evidence="1" id="KW-0812">Transmembrane</keyword>
<evidence type="ECO:0000256" key="1">
    <source>
        <dbReference type="SAM" id="Phobius"/>
    </source>
</evidence>
<reference evidence="2 3" key="1">
    <citation type="submission" date="2019-10" db="EMBL/GenBank/DDBJ databases">
        <title>New genus of Silvanigrellaceae.</title>
        <authorList>
            <person name="Pitt A."/>
            <person name="Hahn M.W."/>
        </authorList>
    </citation>
    <scope>NUCLEOTIDE SEQUENCE [LARGE SCALE GENOMIC DNA]</scope>
    <source>
        <strain evidence="2 3">33A1-SZDP</strain>
    </source>
</reference>
<evidence type="ECO:0000313" key="3">
    <source>
        <dbReference type="Proteomes" id="UP000442694"/>
    </source>
</evidence>
<comment type="caution">
    <text evidence="2">The sequence shown here is derived from an EMBL/GenBank/DDBJ whole genome shotgun (WGS) entry which is preliminary data.</text>
</comment>
<keyword evidence="1" id="KW-0472">Membrane</keyword>
<dbReference type="Proteomes" id="UP000442694">
    <property type="component" value="Unassembled WGS sequence"/>
</dbReference>
<organism evidence="2 3">
    <name type="scientific">Fluviispira multicolorata</name>
    <dbReference type="NCBI Taxonomy" id="2654512"/>
    <lineage>
        <taxon>Bacteria</taxon>
        <taxon>Pseudomonadati</taxon>
        <taxon>Bdellovibrionota</taxon>
        <taxon>Oligoflexia</taxon>
        <taxon>Silvanigrellales</taxon>
        <taxon>Silvanigrellaceae</taxon>
        <taxon>Fluviispira</taxon>
    </lineage>
</organism>
<dbReference type="EMBL" id="WFLN01000005">
    <property type="protein sequence ID" value="KAB8031917.1"/>
    <property type="molecule type" value="Genomic_DNA"/>
</dbReference>
<gene>
    <name evidence="2" type="ORF">GCL57_04535</name>
</gene>
<dbReference type="RefSeq" id="WP_152212092.1">
    <property type="nucleotide sequence ID" value="NZ_WFLN01000005.1"/>
</dbReference>
<sequence>MALLYSRPKKFFCIISSLLYLSLNLFIFIPAYSQDESNIDKINSSAENAKNLKDNAEKFTELGSDLKNSIPKTEMSVPHDTKLPPPPGSFLDRFFGRTISIQVQIQKDSNENSAILTELVFIQDPDLYKKAAGFSMRDWFSNSPDVLNIKKSNEVFISRFEFTPEFNQTQYFLTIKRNTLGALLFTRLLNNLDTYPPYINPYKNLKLSFFYNGFDFKQNQEE</sequence>
<name>A0A833JFZ8_9BACT</name>
<keyword evidence="1" id="KW-1133">Transmembrane helix</keyword>
<dbReference type="AlphaFoldDB" id="A0A833JFZ8"/>
<proteinExistence type="predicted"/>